<dbReference type="AlphaFoldDB" id="A0ABD4T5R0"/>
<feature type="compositionally biased region" description="Pro residues" evidence="2">
    <location>
        <begin position="414"/>
        <end position="428"/>
    </location>
</feature>
<evidence type="ECO:0000256" key="1">
    <source>
        <dbReference type="ARBA" id="ARBA00022801"/>
    </source>
</evidence>
<dbReference type="CDD" id="cd02696">
    <property type="entry name" value="MurNAc-LAA"/>
    <property type="match status" value="1"/>
</dbReference>
<dbReference type="Pfam" id="PF01520">
    <property type="entry name" value="Amidase_3"/>
    <property type="match status" value="1"/>
</dbReference>
<keyword evidence="1 4" id="KW-0378">Hydrolase</keyword>
<gene>
    <name evidence="4" type="ORF">QQ91_0013690</name>
</gene>
<organism evidence="4 5">
    <name type="scientific">Lyngbya confervoides BDU141951</name>
    <dbReference type="NCBI Taxonomy" id="1574623"/>
    <lineage>
        <taxon>Bacteria</taxon>
        <taxon>Bacillati</taxon>
        <taxon>Cyanobacteriota</taxon>
        <taxon>Cyanophyceae</taxon>
        <taxon>Oscillatoriophycideae</taxon>
        <taxon>Oscillatoriales</taxon>
        <taxon>Microcoleaceae</taxon>
        <taxon>Lyngbya</taxon>
    </lineage>
</organism>
<dbReference type="SUPFAM" id="SSF53187">
    <property type="entry name" value="Zn-dependent exopeptidases"/>
    <property type="match status" value="1"/>
</dbReference>
<dbReference type="SMART" id="SM00646">
    <property type="entry name" value="Ami_3"/>
    <property type="match status" value="1"/>
</dbReference>
<keyword evidence="5" id="KW-1185">Reference proteome</keyword>
<dbReference type="EC" id="3.5.1.28" evidence="4"/>
<evidence type="ECO:0000256" key="2">
    <source>
        <dbReference type="SAM" id="MobiDB-lite"/>
    </source>
</evidence>
<dbReference type="InterPro" id="IPR050695">
    <property type="entry name" value="N-acetylmuramoyl_amidase_3"/>
</dbReference>
<evidence type="ECO:0000313" key="5">
    <source>
        <dbReference type="Proteomes" id="UP000031561"/>
    </source>
</evidence>
<dbReference type="Pfam" id="PF11741">
    <property type="entry name" value="AMIN"/>
    <property type="match status" value="1"/>
</dbReference>
<dbReference type="InterPro" id="IPR002508">
    <property type="entry name" value="MurNAc-LAA_cat"/>
</dbReference>
<comment type="caution">
    <text evidence="4">The sequence shown here is derived from an EMBL/GenBank/DDBJ whole genome shotgun (WGS) entry which is preliminary data.</text>
</comment>
<feature type="region of interest" description="Disordered" evidence="2">
    <location>
        <begin position="126"/>
        <end position="174"/>
    </location>
</feature>
<feature type="region of interest" description="Disordered" evidence="2">
    <location>
        <begin position="408"/>
        <end position="430"/>
    </location>
</feature>
<dbReference type="RefSeq" id="WP_250833355.1">
    <property type="nucleotide sequence ID" value="NZ_JTHE03000079.1"/>
</dbReference>
<dbReference type="InterPro" id="IPR021731">
    <property type="entry name" value="AMIN_dom"/>
</dbReference>
<sequence>MLPSLLGGWLWTEIAQAAELQFWRFEPAQNRLVFSTDVSVQPQVQLIPDPTRLVVDLPGIQLRQPTVRQSLSGTVRSVRVGQFDNFTTRIVVELDPAYVVDPNQVKVEGTSGNNWSIALPTPQRIGSTLTRSPVSPEAVQTPILPSPPSPAQRATPPRDTAPPEISARPDQPGLEDISITQDGLFFKTTGNTPEVSVQRSRNRRQVVVTLRGLTANPELTRRTFNPDYFGIQQLKVRQSQNSPSQTEVVLDVSRSSPNWFASVSRFGGVSVLPQVRDRAPRPTSTVSLLQGETPQAPAATSLAQVTQVRAVQLGGDQMLVQADRPISYLTAWEGSQYRLTIRAAQLASGVQPPRVGLGSPLSAVQFRQDQTGLSILSTPATGVRIVGVQRRSSDSIILRLARAGSPASTVQIPTPAPTPTAPTTPLPRPGRKVVVIDPGHGGRDPGAIGINGLRETNVVLPISLDVSRILQQQGLTVYLTRTDEREIDLEPRVSLAERVRADVFVSIHANAISMSRPDVNGLETYYAPGSSAGARLAQSIHNSVLGSINMGDRGVRSARFYVIRRTSMPAALVETGFVTGAIDNPRLADPAFRRQMAEAIARGILRYLSGS</sequence>
<dbReference type="EMBL" id="JTHE03000079">
    <property type="protein sequence ID" value="MCM1983869.1"/>
    <property type="molecule type" value="Genomic_DNA"/>
</dbReference>
<protein>
    <submittedName>
        <fullName evidence="4">N-acetylmuramoyl-L-alanine amidase</fullName>
        <ecNumber evidence="4">3.5.1.28</ecNumber>
    </submittedName>
</protein>
<feature type="domain" description="MurNAc-LAA" evidence="3">
    <location>
        <begin position="493"/>
        <end position="605"/>
    </location>
</feature>
<dbReference type="PANTHER" id="PTHR30404">
    <property type="entry name" value="N-ACETYLMURAMOYL-L-ALANINE AMIDASE"/>
    <property type="match status" value="1"/>
</dbReference>
<dbReference type="PANTHER" id="PTHR30404:SF0">
    <property type="entry name" value="N-ACETYLMURAMOYL-L-ALANINE AMIDASE AMIC"/>
    <property type="match status" value="1"/>
</dbReference>
<proteinExistence type="predicted"/>
<dbReference type="GO" id="GO:0008745">
    <property type="term" value="F:N-acetylmuramoyl-L-alanine amidase activity"/>
    <property type="evidence" value="ECO:0007669"/>
    <property type="project" value="UniProtKB-EC"/>
</dbReference>
<dbReference type="Gene3D" id="3.40.630.40">
    <property type="entry name" value="Zn-dependent exopeptidases"/>
    <property type="match status" value="1"/>
</dbReference>
<evidence type="ECO:0000313" key="4">
    <source>
        <dbReference type="EMBL" id="MCM1983869.1"/>
    </source>
</evidence>
<accession>A0ABD4T5R0</accession>
<dbReference type="Gene3D" id="2.60.40.3500">
    <property type="match status" value="1"/>
</dbReference>
<name>A0ABD4T5R0_9CYAN</name>
<reference evidence="4 5" key="1">
    <citation type="journal article" date="2015" name="Genome Announc.">
        <title>Draft Genome Sequence of Filamentous Marine Cyanobacterium Lyngbya confervoides Strain BDU141951.</title>
        <authorList>
            <person name="Chandrababunaidu M.M."/>
            <person name="Sen D."/>
            <person name="Tripathy S."/>
        </authorList>
    </citation>
    <scope>NUCLEOTIDE SEQUENCE [LARGE SCALE GENOMIC DNA]</scope>
    <source>
        <strain evidence="4 5">BDU141951</strain>
    </source>
</reference>
<dbReference type="Proteomes" id="UP000031561">
    <property type="component" value="Unassembled WGS sequence"/>
</dbReference>
<evidence type="ECO:0000259" key="3">
    <source>
        <dbReference type="SMART" id="SM00646"/>
    </source>
</evidence>